<feature type="domain" description="DHHA2" evidence="1">
    <location>
        <begin position="226"/>
        <end position="390"/>
    </location>
</feature>
<dbReference type="GO" id="GO:0005737">
    <property type="term" value="C:cytoplasm"/>
    <property type="evidence" value="ECO:0007669"/>
    <property type="project" value="InterPro"/>
</dbReference>
<dbReference type="GO" id="GO:0004309">
    <property type="term" value="F:exopolyphosphatase activity"/>
    <property type="evidence" value="ECO:0007669"/>
    <property type="project" value="TreeGrafter"/>
</dbReference>
<name>A0A1Y1YE51_9PLEO</name>
<accession>A0A1Y1YE51</accession>
<comment type="caution">
    <text evidence="2">The sequence shown here is derived from an EMBL/GenBank/DDBJ whole genome shotgun (WGS) entry which is preliminary data.</text>
</comment>
<dbReference type="EMBL" id="MCFA01000261">
    <property type="protein sequence ID" value="ORX96225.1"/>
    <property type="molecule type" value="Genomic_DNA"/>
</dbReference>
<dbReference type="InterPro" id="IPR038222">
    <property type="entry name" value="DHHA2_dom_sf"/>
</dbReference>
<organism evidence="2 3">
    <name type="scientific">Clohesyomyces aquaticus</name>
    <dbReference type="NCBI Taxonomy" id="1231657"/>
    <lineage>
        <taxon>Eukaryota</taxon>
        <taxon>Fungi</taxon>
        <taxon>Dikarya</taxon>
        <taxon>Ascomycota</taxon>
        <taxon>Pezizomycotina</taxon>
        <taxon>Dothideomycetes</taxon>
        <taxon>Pleosporomycetidae</taxon>
        <taxon>Pleosporales</taxon>
        <taxon>Lindgomycetaceae</taxon>
        <taxon>Clohesyomyces</taxon>
    </lineage>
</organism>
<evidence type="ECO:0000313" key="3">
    <source>
        <dbReference type="Proteomes" id="UP000193144"/>
    </source>
</evidence>
<dbReference type="AlphaFoldDB" id="A0A1Y1YE51"/>
<evidence type="ECO:0000313" key="2">
    <source>
        <dbReference type="EMBL" id="ORX96225.1"/>
    </source>
</evidence>
<keyword evidence="3" id="KW-1185">Reference proteome</keyword>
<sequence>MTSSVMYAYLRSMSPPAHAFAPLYIPVTNIPSSGVQIRLEFLEVFSFADIEASHLITLDDLPDLSIIQSKLRPENTKWILVDHNALQGHLGKIYSSRVGGAIDHHDEEEKVPKDTDPEPRMVVKTGSCTSLVTEYCRDAWDQLSETSTHSGAAHGQGDSLSDDSVLVKLWDAQVAQLGLASILMDTANLQSKDKTTEHDIKAVEYLEAKIMTCPQLSVSFDRNSFFERIDSAKKDIGGLKLQDILRKDYKQWDKGGQKLGISSVVKSIEFMQKKASDETNTQSPGQAFLEAMRKFRIDRDLDLYAVMTTSKSSEGEFQRELFVWAFNDEAISAATKFAECASEELGLEDWHGSDGNILEHSRDGQWRKAWWQRKVQHSRKRVGPLLREAMN</sequence>
<dbReference type="SUPFAM" id="SSF64182">
    <property type="entry name" value="DHH phosphoesterases"/>
    <property type="match status" value="1"/>
</dbReference>
<dbReference type="STRING" id="1231657.A0A1Y1YE51"/>
<dbReference type="SMART" id="SM01131">
    <property type="entry name" value="DHHA2"/>
    <property type="match status" value="1"/>
</dbReference>
<dbReference type="Gene3D" id="3.90.1640.10">
    <property type="entry name" value="inorganic pyrophosphatase (n-terminal core)"/>
    <property type="match status" value="1"/>
</dbReference>
<evidence type="ECO:0000259" key="1">
    <source>
        <dbReference type="SMART" id="SM01131"/>
    </source>
</evidence>
<dbReference type="PANTHER" id="PTHR12112">
    <property type="entry name" value="BNIP - RELATED"/>
    <property type="match status" value="1"/>
</dbReference>
<dbReference type="Proteomes" id="UP000193144">
    <property type="component" value="Unassembled WGS sequence"/>
</dbReference>
<gene>
    <name evidence="2" type="ORF">BCR34DRAFT_184655</name>
</gene>
<dbReference type="InterPro" id="IPR038763">
    <property type="entry name" value="DHH_sf"/>
</dbReference>
<protein>
    <submittedName>
        <fullName evidence="2">DHHA2 domain-domain-containing protein</fullName>
    </submittedName>
</protein>
<dbReference type="OrthoDB" id="374045at2759"/>
<proteinExistence type="predicted"/>
<dbReference type="InterPro" id="IPR004097">
    <property type="entry name" value="DHHA2"/>
</dbReference>
<dbReference type="Pfam" id="PF02833">
    <property type="entry name" value="DHHA2"/>
    <property type="match status" value="1"/>
</dbReference>
<dbReference type="PANTHER" id="PTHR12112:SF39">
    <property type="entry name" value="EG:152A3.5 PROTEIN (FBGN0003116_PN PROTEIN)"/>
    <property type="match status" value="1"/>
</dbReference>
<reference evidence="2 3" key="1">
    <citation type="submission" date="2016-07" db="EMBL/GenBank/DDBJ databases">
        <title>Pervasive Adenine N6-methylation of Active Genes in Fungi.</title>
        <authorList>
            <consortium name="DOE Joint Genome Institute"/>
            <person name="Mondo S.J."/>
            <person name="Dannebaum R.O."/>
            <person name="Kuo R.C."/>
            <person name="Labutti K."/>
            <person name="Haridas S."/>
            <person name="Kuo A."/>
            <person name="Salamov A."/>
            <person name="Ahrendt S.R."/>
            <person name="Lipzen A."/>
            <person name="Sullivan W."/>
            <person name="Andreopoulos W.B."/>
            <person name="Clum A."/>
            <person name="Lindquist E."/>
            <person name="Daum C."/>
            <person name="Ramamoorthy G.K."/>
            <person name="Gryganskyi A."/>
            <person name="Culley D."/>
            <person name="Magnuson J.K."/>
            <person name="James T.Y."/>
            <person name="O'Malley M.A."/>
            <person name="Stajich J.E."/>
            <person name="Spatafora J.W."/>
            <person name="Visel A."/>
            <person name="Grigoriev I.V."/>
        </authorList>
    </citation>
    <scope>NUCLEOTIDE SEQUENCE [LARGE SCALE GENOMIC DNA]</scope>
    <source>
        <strain evidence="2 3">CBS 115471</strain>
    </source>
</reference>
<dbReference type="Gene3D" id="3.10.310.20">
    <property type="entry name" value="DHHA2 domain"/>
    <property type="match status" value="1"/>
</dbReference>